<feature type="transmembrane region" description="Helical" evidence="7">
    <location>
        <begin position="136"/>
        <end position="159"/>
    </location>
</feature>
<dbReference type="GO" id="GO:0016020">
    <property type="term" value="C:membrane"/>
    <property type="evidence" value="ECO:0007669"/>
    <property type="project" value="UniProtKB-SubCell"/>
</dbReference>
<evidence type="ECO:0000256" key="2">
    <source>
        <dbReference type="ARBA" id="ARBA00006279"/>
    </source>
</evidence>
<feature type="transmembrane region" description="Helical" evidence="7">
    <location>
        <begin position="470"/>
        <end position="491"/>
    </location>
</feature>
<gene>
    <name evidence="9" type="primary">LOC108672926</name>
</gene>
<evidence type="ECO:0000313" key="8">
    <source>
        <dbReference type="Proteomes" id="UP000694843"/>
    </source>
</evidence>
<dbReference type="SUPFAM" id="SSF103473">
    <property type="entry name" value="MFS general substrate transporter"/>
    <property type="match status" value="1"/>
</dbReference>
<dbReference type="Pfam" id="PF06963">
    <property type="entry name" value="FPN1"/>
    <property type="match status" value="1"/>
</dbReference>
<organism evidence="8 9">
    <name type="scientific">Hyalella azteca</name>
    <name type="common">Amphipod</name>
    <dbReference type="NCBI Taxonomy" id="294128"/>
    <lineage>
        <taxon>Eukaryota</taxon>
        <taxon>Metazoa</taxon>
        <taxon>Ecdysozoa</taxon>
        <taxon>Arthropoda</taxon>
        <taxon>Crustacea</taxon>
        <taxon>Multicrustacea</taxon>
        <taxon>Malacostraca</taxon>
        <taxon>Eumalacostraca</taxon>
        <taxon>Peracarida</taxon>
        <taxon>Amphipoda</taxon>
        <taxon>Senticaudata</taxon>
        <taxon>Talitrida</taxon>
        <taxon>Talitroidea</taxon>
        <taxon>Hyalellidae</taxon>
        <taxon>Hyalella</taxon>
    </lineage>
</organism>
<keyword evidence="5 7" id="KW-1133">Transmembrane helix</keyword>
<evidence type="ECO:0000256" key="7">
    <source>
        <dbReference type="RuleBase" id="RU365065"/>
    </source>
</evidence>
<feature type="transmembrane region" description="Helical" evidence="7">
    <location>
        <begin position="349"/>
        <end position="371"/>
    </location>
</feature>
<dbReference type="PANTHER" id="PTHR11660">
    <property type="entry name" value="SOLUTE CARRIER FAMILY 40 MEMBER"/>
    <property type="match status" value="1"/>
</dbReference>
<keyword evidence="6 7" id="KW-0472">Membrane</keyword>
<dbReference type="RefSeq" id="XP_018016183.1">
    <property type="nucleotide sequence ID" value="XM_018160694.2"/>
</dbReference>
<proteinExistence type="inferred from homology"/>
<name>A0A8B7NR57_HYAAZ</name>
<accession>A0A8B7NR57</accession>
<keyword evidence="7" id="KW-0406">Ion transport</keyword>
<dbReference type="OrthoDB" id="648861at2759"/>
<reference evidence="9" key="1">
    <citation type="submission" date="2025-08" db="UniProtKB">
        <authorList>
            <consortium name="RefSeq"/>
        </authorList>
    </citation>
    <scope>IDENTIFICATION</scope>
    <source>
        <tissue evidence="9">Whole organism</tissue>
    </source>
</reference>
<evidence type="ECO:0000256" key="6">
    <source>
        <dbReference type="ARBA" id="ARBA00023136"/>
    </source>
</evidence>
<sequence>MENEFLPVKEEASSLPLILMNDRDEPNVMALSNDLQSDISEFPSSSNVKEREPAKDGCCSPCLPNKWSPLTLIYVLSFLGHWGDRKWMFTAGMILVQISPSSMRLIGLYYATTCVFVIVFAAPLGSWIDRNPRRQVALTCLLVQNLCVALSGACFLVILQGAHFMQVLVWLEPLLLCGAVCAAAVAAVASSGCQTCLTKDWLVEVASRNPHLLARSNSVIRAIDLGTEVMSPVAAGYLMAAVSVSVGAVVIIVWNLSSLLLEAALYARIWKLCPRLQISKPEVTCTTSSECSAFARLRHKVEAMSFSWRVYLTHQVRCAGLGLALLYMTVLSLDNYSRAYLFEAGLNELILGVCTALSSLPGLLGSLLFPFLRRKMGLERTGLLGFGWLSGWLLLCVASVFAPGSLFYLAPWQQRGSLALGVSLMNYTTPTTTSASLAVAVATNLTAGLRTHDDSIGSRSSNLTAGGRGVTDSYCSMVMLLTGIIVSRFGLWTADLSVVQSMQELVAPHERGAISGVQESLNQFFSLLRSLLLIAFPRMDTFGYMIMLSFVFVFTGFLSYCKFYAQRKKINTPVTGKENQGDMDSVKVE</sequence>
<feature type="transmembrane region" description="Helical" evidence="7">
    <location>
        <begin position="168"/>
        <end position="189"/>
    </location>
</feature>
<feature type="transmembrane region" description="Helical" evidence="7">
    <location>
        <begin position="430"/>
        <end position="449"/>
    </location>
</feature>
<dbReference type="InterPro" id="IPR009716">
    <property type="entry name" value="Ferroportin-1"/>
</dbReference>
<dbReference type="GeneID" id="108672926"/>
<dbReference type="KEGG" id="hazt:108672926"/>
<evidence type="ECO:0000256" key="3">
    <source>
        <dbReference type="ARBA" id="ARBA00022448"/>
    </source>
</evidence>
<keyword evidence="3 7" id="KW-0813">Transport</keyword>
<dbReference type="GO" id="GO:0005381">
    <property type="term" value="F:iron ion transmembrane transporter activity"/>
    <property type="evidence" value="ECO:0007669"/>
    <property type="project" value="UniProtKB-UniRule"/>
</dbReference>
<feature type="transmembrane region" description="Helical" evidence="7">
    <location>
        <begin position="542"/>
        <end position="561"/>
    </location>
</feature>
<feature type="transmembrane region" description="Helical" evidence="7">
    <location>
        <begin position="383"/>
        <end position="410"/>
    </location>
</feature>
<evidence type="ECO:0000256" key="1">
    <source>
        <dbReference type="ARBA" id="ARBA00004141"/>
    </source>
</evidence>
<evidence type="ECO:0000256" key="5">
    <source>
        <dbReference type="ARBA" id="ARBA00022989"/>
    </source>
</evidence>
<protein>
    <recommendedName>
        <fullName evidence="7">Solute carrier family 40 member</fullName>
    </recommendedName>
</protein>
<dbReference type="Proteomes" id="UP000694843">
    <property type="component" value="Unplaced"/>
</dbReference>
<evidence type="ECO:0000256" key="4">
    <source>
        <dbReference type="ARBA" id="ARBA00022692"/>
    </source>
</evidence>
<feature type="transmembrane region" description="Helical" evidence="7">
    <location>
        <begin position="306"/>
        <end position="329"/>
    </location>
</feature>
<keyword evidence="8" id="KW-1185">Reference proteome</keyword>
<dbReference type="OMA" id="VAMGHVM"/>
<comment type="similarity">
    <text evidence="2 7">Belongs to the ferroportin (FP) (TC 2.A.100) family. SLC40A subfamily.</text>
</comment>
<dbReference type="AlphaFoldDB" id="A0A8B7NR57"/>
<dbReference type="Gene3D" id="1.20.1250.20">
    <property type="entry name" value="MFS general substrate transporter like domains"/>
    <property type="match status" value="1"/>
</dbReference>
<dbReference type="PANTHER" id="PTHR11660:SF57">
    <property type="entry name" value="SOLUTE CARRIER FAMILY 40 MEMBER"/>
    <property type="match status" value="1"/>
</dbReference>
<feature type="transmembrane region" description="Helical" evidence="7">
    <location>
        <begin position="234"/>
        <end position="261"/>
    </location>
</feature>
<comment type="function">
    <text evidence="7">May be involved in iron transport and iron homeostasis.</text>
</comment>
<feature type="transmembrane region" description="Helical" evidence="7">
    <location>
        <begin position="105"/>
        <end position="124"/>
    </location>
</feature>
<keyword evidence="4 7" id="KW-0812">Transmembrane</keyword>
<evidence type="ECO:0000313" key="9">
    <source>
        <dbReference type="RefSeq" id="XP_018016183.1"/>
    </source>
</evidence>
<comment type="subcellular location">
    <subcellularLocation>
        <location evidence="1 7">Membrane</location>
        <topology evidence="1 7">Multi-pass membrane protein</topology>
    </subcellularLocation>
</comment>
<dbReference type="InterPro" id="IPR036259">
    <property type="entry name" value="MFS_trans_sf"/>
</dbReference>